<evidence type="ECO:0000313" key="2">
    <source>
        <dbReference type="EMBL" id="ENZ13201.1"/>
    </source>
</evidence>
<accession>A0A0E2H959</accession>
<dbReference type="PATRIC" id="fig|999408.3.peg.3396"/>
<proteinExistence type="predicted"/>
<reference evidence="2 3" key="1">
    <citation type="submission" date="2013-01" db="EMBL/GenBank/DDBJ databases">
        <title>The Genome Sequence of Clostridium clostridioforme 90A8.</title>
        <authorList>
            <consortium name="The Broad Institute Genome Sequencing Platform"/>
            <person name="Earl A."/>
            <person name="Ward D."/>
            <person name="Feldgarden M."/>
            <person name="Gevers D."/>
            <person name="Courvalin P."/>
            <person name="Lambert T."/>
            <person name="Walker B."/>
            <person name="Young S.K."/>
            <person name="Zeng Q."/>
            <person name="Gargeya S."/>
            <person name="Fitzgerald M."/>
            <person name="Haas B."/>
            <person name="Abouelleil A."/>
            <person name="Alvarado L."/>
            <person name="Arachchi H.M."/>
            <person name="Berlin A.M."/>
            <person name="Chapman S.B."/>
            <person name="Dewar J."/>
            <person name="Goldberg J."/>
            <person name="Griggs A."/>
            <person name="Gujja S."/>
            <person name="Hansen M."/>
            <person name="Howarth C."/>
            <person name="Imamovic A."/>
            <person name="Larimer J."/>
            <person name="McCowan C."/>
            <person name="Murphy C."/>
            <person name="Neiman D."/>
            <person name="Pearson M."/>
            <person name="Priest M."/>
            <person name="Roberts A."/>
            <person name="Saif S."/>
            <person name="Shea T."/>
            <person name="Sisk P."/>
            <person name="Sykes S."/>
            <person name="Wortman J."/>
            <person name="Nusbaum C."/>
            <person name="Birren B."/>
        </authorList>
    </citation>
    <scope>NUCLEOTIDE SEQUENCE [LARGE SCALE GENOMIC DNA]</scope>
    <source>
        <strain evidence="2 3">90A8</strain>
    </source>
</reference>
<keyword evidence="1" id="KW-0732">Signal</keyword>
<dbReference type="RefSeq" id="WP_002587637.1">
    <property type="nucleotide sequence ID" value="NZ_KB850977.1"/>
</dbReference>
<feature type="signal peptide" evidence="1">
    <location>
        <begin position="1"/>
        <end position="22"/>
    </location>
</feature>
<sequence>MLSVSSMALAAMLGSACGTNMANINDCNAALYNTGNCPQAVQYQKGGQDLNSMLSQMGVSMMPGNSQCGIN</sequence>
<evidence type="ECO:0000256" key="1">
    <source>
        <dbReference type="SAM" id="SignalP"/>
    </source>
</evidence>
<dbReference type="GeneID" id="57960647"/>
<name>A0A0E2H959_9FIRM</name>
<dbReference type="AlphaFoldDB" id="A0A0E2H959"/>
<dbReference type="EMBL" id="AGYR01000035">
    <property type="protein sequence ID" value="ENZ13201.1"/>
    <property type="molecule type" value="Genomic_DNA"/>
</dbReference>
<dbReference type="HOGENOM" id="CLU_2841988_0_0_9"/>
<organism evidence="2 3">
    <name type="scientific">[Clostridium] clostridioforme 90A8</name>
    <dbReference type="NCBI Taxonomy" id="999408"/>
    <lineage>
        <taxon>Bacteria</taxon>
        <taxon>Bacillati</taxon>
        <taxon>Bacillota</taxon>
        <taxon>Clostridia</taxon>
        <taxon>Lachnospirales</taxon>
        <taxon>Lachnospiraceae</taxon>
        <taxon>Enterocloster</taxon>
    </lineage>
</organism>
<protein>
    <submittedName>
        <fullName evidence="2">Uncharacterized protein</fullName>
    </submittedName>
</protein>
<gene>
    <name evidence="2" type="ORF">HMPREF1090_03138</name>
</gene>
<feature type="chain" id="PRO_5038574271" evidence="1">
    <location>
        <begin position="23"/>
        <end position="71"/>
    </location>
</feature>
<dbReference type="Proteomes" id="UP000013085">
    <property type="component" value="Unassembled WGS sequence"/>
</dbReference>
<comment type="caution">
    <text evidence="2">The sequence shown here is derived from an EMBL/GenBank/DDBJ whole genome shotgun (WGS) entry which is preliminary data.</text>
</comment>
<evidence type="ECO:0000313" key="3">
    <source>
        <dbReference type="Proteomes" id="UP000013085"/>
    </source>
</evidence>